<keyword evidence="1" id="KW-0804">Transcription</keyword>
<sequence>MTDPCLGFADTPRARCEYYRKVCELPAVVDPRHGGITFRAGLVWGLMMASELGRRVKLELERTGRGGGPIVSHPRSGTWCFLVRSDIPTTRLTEDAALFRSGVRVIADGAVIALPSPVDTDPAYRAWISAAHSPFRPSGMSVLEAVGVCADRRLPLNETPSPK</sequence>
<dbReference type="Proteomes" id="UP000655751">
    <property type="component" value="Unassembled WGS sequence"/>
</dbReference>
<protein>
    <submittedName>
        <fullName evidence="1">DNA-directed RNA polymerase subunit beta</fullName>
    </submittedName>
</protein>
<organism evidence="1 2">
    <name type="scientific">Nocardia bovistercoris</name>
    <dbReference type="NCBI Taxonomy" id="2785916"/>
    <lineage>
        <taxon>Bacteria</taxon>
        <taxon>Bacillati</taxon>
        <taxon>Actinomycetota</taxon>
        <taxon>Actinomycetes</taxon>
        <taxon>Mycobacteriales</taxon>
        <taxon>Nocardiaceae</taxon>
        <taxon>Nocardia</taxon>
    </lineage>
</organism>
<dbReference type="AlphaFoldDB" id="A0A931I8P7"/>
<accession>A0A931I8P7</accession>
<dbReference type="GO" id="GO:0000428">
    <property type="term" value="C:DNA-directed RNA polymerase complex"/>
    <property type="evidence" value="ECO:0007669"/>
    <property type="project" value="UniProtKB-KW"/>
</dbReference>
<comment type="caution">
    <text evidence="1">The sequence shown here is derived from an EMBL/GenBank/DDBJ whole genome shotgun (WGS) entry which is preliminary data.</text>
</comment>
<proteinExistence type="predicted"/>
<keyword evidence="1" id="KW-0240">DNA-directed RNA polymerase</keyword>
<dbReference type="EMBL" id="JADMLG010000002">
    <property type="protein sequence ID" value="MBH0775787.1"/>
    <property type="molecule type" value="Genomic_DNA"/>
</dbReference>
<dbReference type="RefSeq" id="WP_196148111.1">
    <property type="nucleotide sequence ID" value="NZ_JADMLG010000002.1"/>
</dbReference>
<name>A0A931I8P7_9NOCA</name>
<evidence type="ECO:0000313" key="1">
    <source>
        <dbReference type="EMBL" id="MBH0775787.1"/>
    </source>
</evidence>
<gene>
    <name evidence="1" type="ORF">IT779_05745</name>
</gene>
<keyword evidence="2" id="KW-1185">Reference proteome</keyword>
<reference evidence="1" key="1">
    <citation type="submission" date="2020-11" db="EMBL/GenBank/DDBJ databases">
        <title>Nocardia NEAU-351.nov., a novel actinomycete isolated from the cow dung.</title>
        <authorList>
            <person name="Zhang X."/>
        </authorList>
    </citation>
    <scope>NUCLEOTIDE SEQUENCE</scope>
    <source>
        <strain evidence="1">NEAU-351</strain>
    </source>
</reference>
<evidence type="ECO:0000313" key="2">
    <source>
        <dbReference type="Proteomes" id="UP000655751"/>
    </source>
</evidence>